<dbReference type="Proteomes" id="UP000000739">
    <property type="component" value="Chromosome"/>
</dbReference>
<organism evidence="2 3">
    <name type="scientific">Desulfatibacillum aliphaticivorans</name>
    <dbReference type="NCBI Taxonomy" id="218208"/>
    <lineage>
        <taxon>Bacteria</taxon>
        <taxon>Pseudomonadati</taxon>
        <taxon>Thermodesulfobacteriota</taxon>
        <taxon>Desulfobacteria</taxon>
        <taxon>Desulfobacterales</taxon>
        <taxon>Desulfatibacillaceae</taxon>
        <taxon>Desulfatibacillum</taxon>
    </lineage>
</organism>
<feature type="transmembrane region" description="Helical" evidence="1">
    <location>
        <begin position="68"/>
        <end position="91"/>
    </location>
</feature>
<gene>
    <name evidence="2" type="ordered locus">Dalk_1190</name>
</gene>
<dbReference type="RefSeq" id="WP_012610329.1">
    <property type="nucleotide sequence ID" value="NC_011768.1"/>
</dbReference>
<proteinExistence type="predicted"/>
<name>B8F9E7_DESAL</name>
<protein>
    <submittedName>
        <fullName evidence="2">Uncharacterized protein</fullName>
    </submittedName>
</protein>
<dbReference type="AlphaFoldDB" id="B8F9E7"/>
<evidence type="ECO:0000313" key="2">
    <source>
        <dbReference type="EMBL" id="ACL02893.1"/>
    </source>
</evidence>
<evidence type="ECO:0000256" key="1">
    <source>
        <dbReference type="SAM" id="Phobius"/>
    </source>
</evidence>
<keyword evidence="1" id="KW-1133">Transmembrane helix</keyword>
<dbReference type="EMBL" id="CP001322">
    <property type="protein sequence ID" value="ACL02893.1"/>
    <property type="molecule type" value="Genomic_DNA"/>
</dbReference>
<dbReference type="HOGENOM" id="CLU_2129378_0_0_7"/>
<reference evidence="2 3" key="1">
    <citation type="journal article" date="2012" name="Environ. Microbiol.">
        <title>The genome sequence of Desulfatibacillum alkenivorans AK-01: a blueprint for anaerobic alkane oxidation.</title>
        <authorList>
            <person name="Callaghan A.V."/>
            <person name="Morris B.E."/>
            <person name="Pereira I.A."/>
            <person name="McInerney M.J."/>
            <person name="Austin R.N."/>
            <person name="Groves J.T."/>
            <person name="Kukor J.J."/>
            <person name="Suflita J.M."/>
            <person name="Young L.Y."/>
            <person name="Zylstra G.J."/>
            <person name="Wawrik B."/>
        </authorList>
    </citation>
    <scope>NUCLEOTIDE SEQUENCE [LARGE SCALE GENOMIC DNA]</scope>
    <source>
        <strain evidence="2 3">AK-01</strain>
    </source>
</reference>
<evidence type="ECO:0000313" key="3">
    <source>
        <dbReference type="Proteomes" id="UP000000739"/>
    </source>
</evidence>
<accession>B8F9E7</accession>
<keyword evidence="1" id="KW-0472">Membrane</keyword>
<dbReference type="KEGG" id="dal:Dalk_1190"/>
<keyword evidence="3" id="KW-1185">Reference proteome</keyword>
<keyword evidence="1" id="KW-0812">Transmembrane</keyword>
<sequence length="113" mass="11959">MFANKKYSAGKALLVLGLCLAITLGGFMALTPATVLASGQAVEKAADAGNKLIDGNSRPSDPDFDWGIAIYTLIIRFVGIFIVLGVIQVIMQVSGRIFMNIDAKKKAQAQASK</sequence>